<name>A0A6S4GVE3_9BACT</name>
<keyword evidence="3" id="KW-1185">Reference proteome</keyword>
<protein>
    <submittedName>
        <fullName evidence="2">Uncharacterized protein</fullName>
    </submittedName>
</protein>
<sequence>MAADNKGVAIRKRQQIDSSKKTMFIFVASAAFLAGIALVVSIFLIQQIVFHSKIIIEKQSTISRLDKNLKTIDELKKNIRVLDTNTALNSIKSSDESNALQTILDALPDNPNADAFGASLKNKFIDTTTGVTIQSLSVSQAGSGGEGSESAPANTVSFTMEVSGPADRLKELLTKLESSIRVIDLKALEIQRNEDKLSLVVRGVAYYQPAQTVQLENKVVKP</sequence>
<dbReference type="EMBL" id="CP007496">
    <property type="protein sequence ID" value="AJA06707.1"/>
    <property type="molecule type" value="Genomic_DNA"/>
</dbReference>
<accession>A0A6S4GVE3</accession>
<keyword evidence="1" id="KW-0812">Transmembrane</keyword>
<evidence type="ECO:0000313" key="3">
    <source>
        <dbReference type="Proteomes" id="UP000030902"/>
    </source>
</evidence>
<dbReference type="KEGG" id="sox:TM7x_00425"/>
<evidence type="ECO:0000256" key="1">
    <source>
        <dbReference type="SAM" id="Phobius"/>
    </source>
</evidence>
<reference evidence="2 3" key="1">
    <citation type="journal article" date="2015" name="Proc. Natl. Acad. Sci. U.S.A.">
        <title>Cultivation of a human-associated TM7 phylotype reveals a reduced genome and epibiotic parasitic lifestyle.</title>
        <authorList>
            <person name="He X."/>
            <person name="McLean J.S."/>
            <person name="Edlund A."/>
            <person name="Yooseph S."/>
            <person name="Hall A.P."/>
            <person name="Liu S.Y."/>
            <person name="Dorrestein P.C."/>
            <person name="Esquenazi E."/>
            <person name="Hunter R.C."/>
            <person name="Cheng G."/>
            <person name="Nelson K.E."/>
            <person name="Lux R."/>
            <person name="Shi W."/>
        </authorList>
    </citation>
    <scope>NUCLEOTIDE SEQUENCE [LARGE SCALE GENOMIC DNA]</scope>
    <source>
        <strain evidence="2 3">TM7x</strain>
    </source>
</reference>
<feature type="transmembrane region" description="Helical" evidence="1">
    <location>
        <begin position="21"/>
        <end position="45"/>
    </location>
</feature>
<organism evidence="2 3">
    <name type="scientific">Candidatus Nanosynbacter lyticus</name>
    <dbReference type="NCBI Taxonomy" id="2093824"/>
    <lineage>
        <taxon>Bacteria</taxon>
        <taxon>Candidatus Saccharimonadota</taxon>
        <taxon>Candidatus Saccharimonadia</taxon>
        <taxon>Candidatus Nanosynbacterales</taxon>
        <taxon>Candidatus Nanosynbacteraceae</taxon>
        <taxon>Candidatus Nanosynbacter</taxon>
    </lineage>
</organism>
<dbReference type="Gene3D" id="3.30.70.60">
    <property type="match status" value="1"/>
</dbReference>
<proteinExistence type="predicted"/>
<keyword evidence="1" id="KW-1133">Transmembrane helix</keyword>
<dbReference type="AlphaFoldDB" id="A0A6S4GVE3"/>
<dbReference type="RefSeq" id="WP_052198770.1">
    <property type="nucleotide sequence ID" value="NZ_CP007496.1"/>
</dbReference>
<evidence type="ECO:0000313" key="2">
    <source>
        <dbReference type="EMBL" id="AJA06707.1"/>
    </source>
</evidence>
<keyword evidence="1" id="KW-0472">Membrane</keyword>
<dbReference type="InterPro" id="IPR014717">
    <property type="entry name" value="Transl_elong_EF1B/ribsomal_bS6"/>
</dbReference>
<gene>
    <name evidence="2" type="ORF">TM7x_00425</name>
</gene>
<dbReference type="Proteomes" id="UP000030902">
    <property type="component" value="Chromosome"/>
</dbReference>